<evidence type="ECO:0000313" key="3">
    <source>
        <dbReference type="Proteomes" id="UP000055048"/>
    </source>
</evidence>
<dbReference type="Proteomes" id="UP000055048">
    <property type="component" value="Unassembled WGS sequence"/>
</dbReference>
<protein>
    <submittedName>
        <fullName evidence="2">Uncharacterized protein</fullName>
    </submittedName>
</protein>
<keyword evidence="3" id="KW-1185">Reference proteome</keyword>
<dbReference type="OrthoDB" id="10409463at2759"/>
<organism evidence="2 3">
    <name type="scientific">Trichinella murrelli</name>
    <dbReference type="NCBI Taxonomy" id="144512"/>
    <lineage>
        <taxon>Eukaryota</taxon>
        <taxon>Metazoa</taxon>
        <taxon>Ecdysozoa</taxon>
        <taxon>Nematoda</taxon>
        <taxon>Enoplea</taxon>
        <taxon>Dorylaimia</taxon>
        <taxon>Trichinellida</taxon>
        <taxon>Trichinellidae</taxon>
        <taxon>Trichinella</taxon>
    </lineage>
</organism>
<evidence type="ECO:0000313" key="2">
    <source>
        <dbReference type="EMBL" id="KRX43365.1"/>
    </source>
</evidence>
<keyword evidence="1" id="KW-0472">Membrane</keyword>
<reference evidence="2 3" key="1">
    <citation type="submission" date="2015-01" db="EMBL/GenBank/DDBJ databases">
        <title>Evolution of Trichinella species and genotypes.</title>
        <authorList>
            <person name="Korhonen P.K."/>
            <person name="Edoardo P."/>
            <person name="Giuseppe L.R."/>
            <person name="Gasser R.B."/>
        </authorList>
    </citation>
    <scope>NUCLEOTIDE SEQUENCE [LARGE SCALE GENOMIC DNA]</scope>
    <source>
        <strain evidence="2">ISS417</strain>
    </source>
</reference>
<proteinExistence type="predicted"/>
<sequence length="384" mass="42345">MFSQINNLLYDPGSKAVDIPQLLFTLNNGNESLAAYERPVCAPCLPTKIINNDCCRDHNTITPPCSLAIAPRDLNKRRNRCISRVGFASAMASELPLLVLTYNPIHGFLQPTPVVGCISWAWTWIAVHVELVSYFPIGMDQLGSSWVSDTLDAIIYPGDLFDNLERPCPRCRKFPVLFAFADRAVQPDCFVGSRERVSEVGCQLFDVFAGGRCVSQVRVERYIHWESQRAHKQHFVGRVSCGFMHGCIVGKSHMWDSRFPRRCLVPPPSLSVLGIVLLDQVTISPVCQNSIRIAAPVCEQPFPPASPNMSNTTISIGLPTTILSIGALFTMGGVFLRAQASHPSHYALTSRYQPGQKMLRRAWLGGTQRVGFPVMTTASPAGVS</sequence>
<name>A0A0V0TWH7_9BILA</name>
<comment type="caution">
    <text evidence="2">The sequence shown here is derived from an EMBL/GenBank/DDBJ whole genome shotgun (WGS) entry which is preliminary data.</text>
</comment>
<gene>
    <name evidence="2" type="ORF">T05_9984</name>
</gene>
<evidence type="ECO:0000256" key="1">
    <source>
        <dbReference type="SAM" id="Phobius"/>
    </source>
</evidence>
<feature type="transmembrane region" description="Helical" evidence="1">
    <location>
        <begin position="316"/>
        <end position="336"/>
    </location>
</feature>
<dbReference type="EMBL" id="JYDJ01000121">
    <property type="protein sequence ID" value="KRX43365.1"/>
    <property type="molecule type" value="Genomic_DNA"/>
</dbReference>
<keyword evidence="1" id="KW-1133">Transmembrane helix</keyword>
<accession>A0A0V0TWH7</accession>
<keyword evidence="1" id="KW-0812">Transmembrane</keyword>
<dbReference type="AlphaFoldDB" id="A0A0V0TWH7"/>